<evidence type="ECO:0000313" key="2">
    <source>
        <dbReference type="EMBL" id="MFD2161531.1"/>
    </source>
</evidence>
<comment type="caution">
    <text evidence="2">The sequence shown here is derived from an EMBL/GenBank/DDBJ whole genome shotgun (WGS) entry which is preliminary data.</text>
</comment>
<protein>
    <submittedName>
        <fullName evidence="2">Crp/Fnr family transcriptional regulator</fullName>
    </submittedName>
</protein>
<organism evidence="2 3">
    <name type="scientific">Paradesertivirga mongoliensis</name>
    <dbReference type="NCBI Taxonomy" id="2100740"/>
    <lineage>
        <taxon>Bacteria</taxon>
        <taxon>Pseudomonadati</taxon>
        <taxon>Bacteroidota</taxon>
        <taxon>Sphingobacteriia</taxon>
        <taxon>Sphingobacteriales</taxon>
        <taxon>Sphingobacteriaceae</taxon>
        <taxon>Paradesertivirga</taxon>
    </lineage>
</organism>
<dbReference type="Pfam" id="PF00027">
    <property type="entry name" value="cNMP_binding"/>
    <property type="match status" value="1"/>
</dbReference>
<dbReference type="InterPro" id="IPR000595">
    <property type="entry name" value="cNMP-bd_dom"/>
</dbReference>
<evidence type="ECO:0000259" key="1">
    <source>
        <dbReference type="PROSITE" id="PS50042"/>
    </source>
</evidence>
<proteinExistence type="predicted"/>
<dbReference type="PROSITE" id="PS50042">
    <property type="entry name" value="CNMP_BINDING_3"/>
    <property type="match status" value="1"/>
</dbReference>
<evidence type="ECO:0000313" key="3">
    <source>
        <dbReference type="Proteomes" id="UP001597387"/>
    </source>
</evidence>
<name>A0ABW4ZHP1_9SPHI</name>
<dbReference type="InterPro" id="IPR014710">
    <property type="entry name" value="RmlC-like_jellyroll"/>
</dbReference>
<dbReference type="InterPro" id="IPR018490">
    <property type="entry name" value="cNMP-bd_dom_sf"/>
</dbReference>
<dbReference type="Proteomes" id="UP001597387">
    <property type="component" value="Unassembled WGS sequence"/>
</dbReference>
<keyword evidence="3" id="KW-1185">Reference proteome</keyword>
<dbReference type="SUPFAM" id="SSF51206">
    <property type="entry name" value="cAMP-binding domain-like"/>
    <property type="match status" value="1"/>
</dbReference>
<gene>
    <name evidence="2" type="ORF">ACFSJU_03950</name>
</gene>
<accession>A0ABW4ZHP1</accession>
<dbReference type="RefSeq" id="WP_255899105.1">
    <property type="nucleotide sequence ID" value="NZ_JAFMZO010000001.1"/>
</dbReference>
<feature type="domain" description="Cyclic nucleotide-binding" evidence="1">
    <location>
        <begin position="13"/>
        <end position="134"/>
    </location>
</feature>
<sequence>MSGKSDLEELLVKVTGLKEAEVTALFGISKPLSLAKGERFIEAGQIPRYMGFVVKGLFRYVYLDDEGNEFTKNFLAENSFITSYSAMVQQQPSWFSIEALEDSEVLKFDFLSWKKISQNNPQWDRFLLQMLEKAFIIKEKRERELLLLDAESRYRIFREEFPGLDKRVKQHIIASYLGIKPASLSRIRKHAALT</sequence>
<dbReference type="CDD" id="cd00038">
    <property type="entry name" value="CAP_ED"/>
    <property type="match status" value="1"/>
</dbReference>
<reference evidence="3" key="1">
    <citation type="journal article" date="2019" name="Int. J. Syst. Evol. Microbiol.">
        <title>The Global Catalogue of Microorganisms (GCM) 10K type strain sequencing project: providing services to taxonomists for standard genome sequencing and annotation.</title>
        <authorList>
            <consortium name="The Broad Institute Genomics Platform"/>
            <consortium name="The Broad Institute Genome Sequencing Center for Infectious Disease"/>
            <person name="Wu L."/>
            <person name="Ma J."/>
        </authorList>
    </citation>
    <scope>NUCLEOTIDE SEQUENCE [LARGE SCALE GENOMIC DNA]</scope>
    <source>
        <strain evidence="3">KCTC 42217</strain>
    </source>
</reference>
<dbReference type="Gene3D" id="2.60.120.10">
    <property type="entry name" value="Jelly Rolls"/>
    <property type="match status" value="1"/>
</dbReference>
<dbReference type="EMBL" id="JBHUHZ010000001">
    <property type="protein sequence ID" value="MFD2161531.1"/>
    <property type="molecule type" value="Genomic_DNA"/>
</dbReference>